<feature type="compositionally biased region" description="Polar residues" evidence="5">
    <location>
        <begin position="298"/>
        <end position="307"/>
    </location>
</feature>
<name>A0A2B7Y0H0_9EURO</name>
<evidence type="ECO:0000313" key="7">
    <source>
        <dbReference type="EMBL" id="PGH14780.1"/>
    </source>
</evidence>
<gene>
    <name evidence="7" type="ORF">AJ79_02796</name>
</gene>
<organism evidence="7 8">
    <name type="scientific">Helicocarpus griseus UAMH5409</name>
    <dbReference type="NCBI Taxonomy" id="1447875"/>
    <lineage>
        <taxon>Eukaryota</taxon>
        <taxon>Fungi</taxon>
        <taxon>Dikarya</taxon>
        <taxon>Ascomycota</taxon>
        <taxon>Pezizomycotina</taxon>
        <taxon>Eurotiomycetes</taxon>
        <taxon>Eurotiomycetidae</taxon>
        <taxon>Onygenales</taxon>
        <taxon>Ajellomycetaceae</taxon>
        <taxon>Helicocarpus</taxon>
    </lineage>
</organism>
<feature type="region of interest" description="Disordered" evidence="5">
    <location>
        <begin position="61"/>
        <end position="116"/>
    </location>
</feature>
<evidence type="ECO:0000256" key="4">
    <source>
        <dbReference type="ARBA" id="ARBA00023136"/>
    </source>
</evidence>
<keyword evidence="3 6" id="KW-1133">Transmembrane helix</keyword>
<evidence type="ECO:0000256" key="6">
    <source>
        <dbReference type="SAM" id="Phobius"/>
    </source>
</evidence>
<proteinExistence type="predicted"/>
<feature type="compositionally biased region" description="Basic and acidic residues" evidence="5">
    <location>
        <begin position="239"/>
        <end position="251"/>
    </location>
</feature>
<feature type="compositionally biased region" description="Polar residues" evidence="5">
    <location>
        <begin position="374"/>
        <end position="388"/>
    </location>
</feature>
<keyword evidence="8" id="KW-1185">Reference proteome</keyword>
<comment type="caution">
    <text evidence="7">The sequence shown here is derived from an EMBL/GenBank/DDBJ whole genome shotgun (WGS) entry which is preliminary data.</text>
</comment>
<evidence type="ECO:0000256" key="2">
    <source>
        <dbReference type="ARBA" id="ARBA00022692"/>
    </source>
</evidence>
<evidence type="ECO:0000256" key="5">
    <source>
        <dbReference type="SAM" id="MobiDB-lite"/>
    </source>
</evidence>
<evidence type="ECO:0000313" key="8">
    <source>
        <dbReference type="Proteomes" id="UP000223968"/>
    </source>
</evidence>
<keyword evidence="4 6" id="KW-0472">Membrane</keyword>
<protein>
    <submittedName>
        <fullName evidence="7">Uncharacterized protein</fullName>
    </submittedName>
</protein>
<feature type="region of interest" description="Disordered" evidence="5">
    <location>
        <begin position="235"/>
        <end position="254"/>
    </location>
</feature>
<dbReference type="EMBL" id="PDNB01000031">
    <property type="protein sequence ID" value="PGH14780.1"/>
    <property type="molecule type" value="Genomic_DNA"/>
</dbReference>
<accession>A0A2B7Y0H0</accession>
<evidence type="ECO:0000256" key="3">
    <source>
        <dbReference type="ARBA" id="ARBA00022989"/>
    </source>
</evidence>
<dbReference type="STRING" id="1447875.A0A2B7Y0H0"/>
<feature type="region of interest" description="Disordered" evidence="5">
    <location>
        <begin position="261"/>
        <end position="319"/>
    </location>
</feature>
<feature type="region of interest" description="Disordered" evidence="5">
    <location>
        <begin position="420"/>
        <end position="457"/>
    </location>
</feature>
<feature type="transmembrane region" description="Helical" evidence="6">
    <location>
        <begin position="116"/>
        <end position="138"/>
    </location>
</feature>
<feature type="compositionally biased region" description="Polar residues" evidence="5">
    <location>
        <begin position="64"/>
        <end position="75"/>
    </location>
</feature>
<feature type="region of interest" description="Disordered" evidence="5">
    <location>
        <begin position="346"/>
        <end position="391"/>
    </location>
</feature>
<sequence>MSESVTTFNGRRCTKIKRADPATIGGAVATTAPATFISTSSSVQNSIQSAASSFSRVNAGPAFMSSQSNPTGSGNSASPPMETATPSSTTSMPTGANMPAQDNTDPPDEESDPRQLGAVIGGTVGVIATVLIVLAIFFTMRRWKRRRRVMEPVVQPSSEKEVQIGESPYLDRAPTDPVRTMSIYSKRGVALLPGFRRWHARNHLNFLEQGDRPENPILAQFRSVKTQTFGRLGKLSLRWRPDPPREEEEWRSISSSIARESVTRCSRNARSMDIPNPFADPLQSPVPDSSLGRPTTPHYRSSRTLSKNPRRSMSVPSVAGNNNRIKSFIPSPSLNLPLNFGFGSQGGQEAQISVPPPLHVMPRSGSLPARRNDSMTSQTHSNPANSGSVVILPGRDSTAASSIIEASASDLSRWRMSRSLQDGGIASTRRSDPFDLERPDSGLTGDDSTLEDMDVSSIPSGGAVAVAVSSSRPRLVS</sequence>
<evidence type="ECO:0000256" key="1">
    <source>
        <dbReference type="ARBA" id="ARBA00004167"/>
    </source>
</evidence>
<comment type="subcellular location">
    <subcellularLocation>
        <location evidence="1">Membrane</location>
        <topology evidence="1">Single-pass membrane protein</topology>
    </subcellularLocation>
</comment>
<feature type="compositionally biased region" description="Basic and acidic residues" evidence="5">
    <location>
        <begin position="429"/>
        <end position="440"/>
    </location>
</feature>
<dbReference type="Proteomes" id="UP000223968">
    <property type="component" value="Unassembled WGS sequence"/>
</dbReference>
<dbReference type="GO" id="GO:0016020">
    <property type="term" value="C:membrane"/>
    <property type="evidence" value="ECO:0007669"/>
    <property type="project" value="UniProtKB-SubCell"/>
</dbReference>
<keyword evidence="2 6" id="KW-0812">Transmembrane</keyword>
<dbReference type="PANTHER" id="PTHR15549">
    <property type="entry name" value="PAIRED IMMUNOGLOBULIN-LIKE TYPE 2 RECEPTOR"/>
    <property type="match status" value="1"/>
</dbReference>
<dbReference type="InterPro" id="IPR051694">
    <property type="entry name" value="Immunoregulatory_rcpt-like"/>
</dbReference>
<dbReference type="GO" id="GO:0071944">
    <property type="term" value="C:cell periphery"/>
    <property type="evidence" value="ECO:0007669"/>
    <property type="project" value="UniProtKB-ARBA"/>
</dbReference>
<dbReference type="OrthoDB" id="4188428at2759"/>
<feature type="compositionally biased region" description="Low complexity" evidence="5">
    <location>
        <begin position="76"/>
        <end position="94"/>
    </location>
</feature>
<reference evidence="7 8" key="1">
    <citation type="submission" date="2017-10" db="EMBL/GenBank/DDBJ databases">
        <title>Comparative genomics in systemic dimorphic fungi from Ajellomycetaceae.</title>
        <authorList>
            <person name="Munoz J.F."/>
            <person name="Mcewen J.G."/>
            <person name="Clay O.K."/>
            <person name="Cuomo C.A."/>
        </authorList>
    </citation>
    <scope>NUCLEOTIDE SEQUENCE [LARGE SCALE GENOMIC DNA]</scope>
    <source>
        <strain evidence="7 8">UAMH5409</strain>
    </source>
</reference>
<dbReference type="AlphaFoldDB" id="A0A2B7Y0H0"/>